<dbReference type="InterPro" id="IPR020615">
    <property type="entry name" value="Thiolase_acyl_enz_int_AS"/>
</dbReference>
<evidence type="ECO:0000313" key="4">
    <source>
        <dbReference type="Proteomes" id="UP000324800"/>
    </source>
</evidence>
<feature type="domain" description="Thiolase N-terminal" evidence="2">
    <location>
        <begin position="4"/>
        <end position="68"/>
    </location>
</feature>
<dbReference type="InterPro" id="IPR020616">
    <property type="entry name" value="Thiolase_N"/>
</dbReference>
<comment type="caution">
    <text evidence="3">The sequence shown here is derived from an EMBL/GenBank/DDBJ whole genome shotgun (WGS) entry which is preliminary data.</text>
</comment>
<dbReference type="Pfam" id="PF00108">
    <property type="entry name" value="Thiolase_N"/>
    <property type="match status" value="1"/>
</dbReference>
<protein>
    <recommendedName>
        <fullName evidence="2">Thiolase N-terminal domain-containing protein</fullName>
    </recommendedName>
</protein>
<dbReference type="Proteomes" id="UP000324800">
    <property type="component" value="Unassembled WGS sequence"/>
</dbReference>
<dbReference type="PROSITE" id="PS00098">
    <property type="entry name" value="THIOLASE_1"/>
    <property type="match status" value="1"/>
</dbReference>
<sequence length="88" mass="9922">MQQQTTTINKFCSTGMKSIELSGQEIEDIKYELTIYGKMECMTNAPFKLNISGQLIREAQSTSKSSPETICNHITTKLAKETLDQIQM</sequence>
<evidence type="ECO:0000256" key="1">
    <source>
        <dbReference type="ARBA" id="ARBA00022679"/>
    </source>
</evidence>
<dbReference type="GO" id="GO:0016747">
    <property type="term" value="F:acyltransferase activity, transferring groups other than amino-acyl groups"/>
    <property type="evidence" value="ECO:0007669"/>
    <property type="project" value="InterPro"/>
</dbReference>
<gene>
    <name evidence="3" type="ORF">EZS28_034715</name>
</gene>
<evidence type="ECO:0000259" key="2">
    <source>
        <dbReference type="Pfam" id="PF00108"/>
    </source>
</evidence>
<dbReference type="EMBL" id="SNRW01016045">
    <property type="protein sequence ID" value="KAA6369758.1"/>
    <property type="molecule type" value="Genomic_DNA"/>
</dbReference>
<reference evidence="3 4" key="1">
    <citation type="submission" date="2019-03" db="EMBL/GenBank/DDBJ databases">
        <title>Single cell metagenomics reveals metabolic interactions within the superorganism composed of flagellate Streblomastix strix and complex community of Bacteroidetes bacteria on its surface.</title>
        <authorList>
            <person name="Treitli S.C."/>
            <person name="Kolisko M."/>
            <person name="Husnik F."/>
            <person name="Keeling P."/>
            <person name="Hampl V."/>
        </authorList>
    </citation>
    <scope>NUCLEOTIDE SEQUENCE [LARGE SCALE GENOMIC DNA]</scope>
    <source>
        <strain evidence="3">ST1C</strain>
    </source>
</reference>
<dbReference type="Gene3D" id="3.40.47.10">
    <property type="match status" value="2"/>
</dbReference>
<dbReference type="InterPro" id="IPR016039">
    <property type="entry name" value="Thiolase-like"/>
</dbReference>
<accession>A0A5J4UGF8</accession>
<name>A0A5J4UGF8_9EUKA</name>
<dbReference type="AlphaFoldDB" id="A0A5J4UGF8"/>
<keyword evidence="1" id="KW-0808">Transferase</keyword>
<proteinExistence type="predicted"/>
<organism evidence="3 4">
    <name type="scientific">Streblomastix strix</name>
    <dbReference type="NCBI Taxonomy" id="222440"/>
    <lineage>
        <taxon>Eukaryota</taxon>
        <taxon>Metamonada</taxon>
        <taxon>Preaxostyla</taxon>
        <taxon>Oxymonadida</taxon>
        <taxon>Streblomastigidae</taxon>
        <taxon>Streblomastix</taxon>
    </lineage>
</organism>
<evidence type="ECO:0000313" key="3">
    <source>
        <dbReference type="EMBL" id="KAA6369758.1"/>
    </source>
</evidence>